<proteinExistence type="predicted"/>
<dbReference type="AlphaFoldDB" id="A0A224XTR0"/>
<evidence type="ECO:0000313" key="1">
    <source>
        <dbReference type="EMBL" id="JAW15925.1"/>
    </source>
</evidence>
<reference evidence="1" key="1">
    <citation type="journal article" date="2018" name="PLoS Negl. Trop. Dis.">
        <title>An insight into the salivary gland and fat body transcriptome of Panstrongylus lignarius (Hemiptera: Heteroptera), the main vector of Chagas disease in Peru.</title>
        <authorList>
            <person name="Nevoa J.C."/>
            <person name="Mendes M.T."/>
            <person name="da Silva M.V."/>
            <person name="Soares S.C."/>
            <person name="Oliveira C.J.F."/>
            <person name="Ribeiro J.M.C."/>
        </authorList>
    </citation>
    <scope>NUCLEOTIDE SEQUENCE</scope>
</reference>
<dbReference type="EMBL" id="GFTR01000501">
    <property type="protein sequence ID" value="JAW15925.1"/>
    <property type="molecule type" value="Transcribed_RNA"/>
</dbReference>
<protein>
    <submittedName>
        <fullName evidence="1">Uncharacterized protein</fullName>
    </submittedName>
</protein>
<name>A0A224XTR0_9HEMI</name>
<accession>A0A224XTR0</accession>
<organism evidence="1">
    <name type="scientific">Panstrongylus lignarius</name>
    <dbReference type="NCBI Taxonomy" id="156445"/>
    <lineage>
        <taxon>Eukaryota</taxon>
        <taxon>Metazoa</taxon>
        <taxon>Ecdysozoa</taxon>
        <taxon>Arthropoda</taxon>
        <taxon>Hexapoda</taxon>
        <taxon>Insecta</taxon>
        <taxon>Pterygota</taxon>
        <taxon>Neoptera</taxon>
        <taxon>Paraneoptera</taxon>
        <taxon>Hemiptera</taxon>
        <taxon>Heteroptera</taxon>
        <taxon>Panheteroptera</taxon>
        <taxon>Cimicomorpha</taxon>
        <taxon>Reduviidae</taxon>
        <taxon>Triatominae</taxon>
        <taxon>Panstrongylus</taxon>
    </lineage>
</organism>
<sequence>MLTRYHWWRWHSWTLFLDTTRSKLRLRFSRLTCYSCPCHFLGLTTTGHIFHFFSFCFRVCKTKPLHSMFYTFQ</sequence>